<proteinExistence type="predicted"/>
<name>A0A1C3VSG6_9HYPH</name>
<dbReference type="AlphaFoldDB" id="A0A1C3VSG6"/>
<dbReference type="InterPro" id="IPR000700">
    <property type="entry name" value="PAS-assoc_C"/>
</dbReference>
<evidence type="ECO:0000259" key="1">
    <source>
        <dbReference type="PROSITE" id="PS50113"/>
    </source>
</evidence>
<evidence type="ECO:0000259" key="2">
    <source>
        <dbReference type="PROSITE" id="PS50887"/>
    </source>
</evidence>
<dbReference type="STRING" id="52131.GA0061100_107306"/>
<feature type="domain" description="PAC" evidence="1">
    <location>
        <begin position="96"/>
        <end position="147"/>
    </location>
</feature>
<gene>
    <name evidence="3" type="ORF">GA0061100_107306</name>
</gene>
<dbReference type="InterPro" id="IPR035965">
    <property type="entry name" value="PAS-like_dom_sf"/>
</dbReference>
<evidence type="ECO:0000313" key="3">
    <source>
        <dbReference type="EMBL" id="SCB30444.1"/>
    </source>
</evidence>
<dbReference type="Gene3D" id="3.30.70.270">
    <property type="match status" value="1"/>
</dbReference>
<dbReference type="EMBL" id="FMAC01000007">
    <property type="protein sequence ID" value="SCB30444.1"/>
    <property type="molecule type" value="Genomic_DNA"/>
</dbReference>
<dbReference type="Gene3D" id="3.30.450.20">
    <property type="entry name" value="PAS domain"/>
    <property type="match status" value="1"/>
</dbReference>
<dbReference type="PANTHER" id="PTHR44757:SF2">
    <property type="entry name" value="BIOFILM ARCHITECTURE MAINTENANCE PROTEIN MBAA"/>
    <property type="match status" value="1"/>
</dbReference>
<accession>A0A1C3VSG6</accession>
<dbReference type="InterPro" id="IPR029787">
    <property type="entry name" value="Nucleotide_cyclase"/>
</dbReference>
<dbReference type="SMART" id="SM00267">
    <property type="entry name" value="GGDEF"/>
    <property type="match status" value="1"/>
</dbReference>
<dbReference type="Pfam" id="PF08447">
    <property type="entry name" value="PAS_3"/>
    <property type="match status" value="1"/>
</dbReference>
<dbReference type="SUPFAM" id="SSF55785">
    <property type="entry name" value="PYP-like sensor domain (PAS domain)"/>
    <property type="match status" value="1"/>
</dbReference>
<dbReference type="InterPro" id="IPR013655">
    <property type="entry name" value="PAS_fold_3"/>
</dbReference>
<dbReference type="PROSITE" id="PS50887">
    <property type="entry name" value="GGDEF"/>
    <property type="match status" value="1"/>
</dbReference>
<dbReference type="PROSITE" id="PS50113">
    <property type="entry name" value="PAC"/>
    <property type="match status" value="1"/>
</dbReference>
<organism evidence="3 4">
    <name type="scientific">Rhizobium hainanense</name>
    <dbReference type="NCBI Taxonomy" id="52131"/>
    <lineage>
        <taxon>Bacteria</taxon>
        <taxon>Pseudomonadati</taxon>
        <taxon>Pseudomonadota</taxon>
        <taxon>Alphaproteobacteria</taxon>
        <taxon>Hyphomicrobiales</taxon>
        <taxon>Rhizobiaceae</taxon>
        <taxon>Rhizobium/Agrobacterium group</taxon>
        <taxon>Rhizobium</taxon>
    </lineage>
</organism>
<reference evidence="4" key="1">
    <citation type="submission" date="2016-08" db="EMBL/GenBank/DDBJ databases">
        <authorList>
            <person name="Varghese N."/>
            <person name="Submissions Spin"/>
        </authorList>
    </citation>
    <scope>NUCLEOTIDE SEQUENCE [LARGE SCALE GENOMIC DNA]</scope>
    <source>
        <strain evidence="4">CCBAU 57015</strain>
    </source>
</reference>
<keyword evidence="4" id="KW-1185">Reference proteome</keyword>
<dbReference type="SUPFAM" id="SSF55073">
    <property type="entry name" value="Nucleotide cyclase"/>
    <property type="match status" value="1"/>
</dbReference>
<dbReference type="CDD" id="cd01949">
    <property type="entry name" value="GGDEF"/>
    <property type="match status" value="1"/>
</dbReference>
<dbReference type="Proteomes" id="UP000186228">
    <property type="component" value="Unassembled WGS sequence"/>
</dbReference>
<dbReference type="PANTHER" id="PTHR44757">
    <property type="entry name" value="DIGUANYLATE CYCLASE DGCP"/>
    <property type="match status" value="1"/>
</dbReference>
<evidence type="ECO:0000313" key="4">
    <source>
        <dbReference type="Proteomes" id="UP000186228"/>
    </source>
</evidence>
<sequence length="317" mass="35103">MSCDGNAILDPQAIGSREFMHLRELFDRSFKAARIGVWECSLPDQTLSWTDMVYELFDLAPQTPLTREEILKLYTPETRIRLDEVREKAIRTGEGFSLDAQIITARGNRRWIRITACVEFANGAATRIFGMKQDVTAEKTMVEQLRQLAEYDMLTGLTSRTRFETFFNEICAAEGRTGRALLLVDLDGFKSVNDTLGHQAGDDCLKAAGRRLSRAVPKANMVARIGGDEFAVIHECLSTEHLAKIADRVVKGLNWTVSTPAKTIRIATSVGAAIIVPGHSSKDIFAKADRGLYEAKSSGKNGFRIAPPTWSAYKAAL</sequence>
<dbReference type="InterPro" id="IPR000160">
    <property type="entry name" value="GGDEF_dom"/>
</dbReference>
<dbReference type="InterPro" id="IPR052155">
    <property type="entry name" value="Biofilm_reg_signaling"/>
</dbReference>
<feature type="domain" description="GGDEF" evidence="2">
    <location>
        <begin position="177"/>
        <end position="308"/>
    </location>
</feature>
<protein>
    <submittedName>
        <fullName evidence="3">Diguanylate cyclase (GGDEF) domain-containing protein</fullName>
    </submittedName>
</protein>
<dbReference type="NCBIfam" id="TIGR00254">
    <property type="entry name" value="GGDEF"/>
    <property type="match status" value="1"/>
</dbReference>
<dbReference type="Pfam" id="PF00990">
    <property type="entry name" value="GGDEF"/>
    <property type="match status" value="1"/>
</dbReference>
<dbReference type="InterPro" id="IPR043128">
    <property type="entry name" value="Rev_trsase/Diguanyl_cyclase"/>
</dbReference>